<proteinExistence type="predicted"/>
<dbReference type="OrthoDB" id="3248508at2759"/>
<keyword evidence="3" id="KW-1185">Reference proteome</keyword>
<evidence type="ECO:0000313" key="2">
    <source>
        <dbReference type="EMBL" id="CAG8023462.1"/>
    </source>
</evidence>
<dbReference type="PANTHER" id="PTHR47842:SF3">
    <property type="entry name" value="DUF676 DOMAIN-CONTAINING PROTEIN"/>
    <property type="match status" value="1"/>
</dbReference>
<dbReference type="SUPFAM" id="SSF53474">
    <property type="entry name" value="alpha/beta-Hydrolases"/>
    <property type="match status" value="1"/>
</dbReference>
<dbReference type="InterPro" id="IPR029058">
    <property type="entry name" value="AB_hydrolase_fold"/>
</dbReference>
<evidence type="ECO:0000313" key="3">
    <source>
        <dbReference type="Proteomes" id="UP001153618"/>
    </source>
</evidence>
<feature type="compositionally biased region" description="Basic and acidic residues" evidence="1">
    <location>
        <begin position="175"/>
        <end position="210"/>
    </location>
</feature>
<dbReference type="AlphaFoldDB" id="A0A9W4HI84"/>
<reference evidence="2" key="1">
    <citation type="submission" date="2021-07" db="EMBL/GenBank/DDBJ databases">
        <authorList>
            <person name="Branca A.L. A."/>
        </authorList>
    </citation>
    <scope>NUCLEOTIDE SEQUENCE</scope>
</reference>
<dbReference type="GO" id="GO:0072330">
    <property type="term" value="P:monocarboxylic acid biosynthetic process"/>
    <property type="evidence" value="ECO:0007669"/>
    <property type="project" value="UniProtKB-ARBA"/>
</dbReference>
<organism evidence="2 3">
    <name type="scientific">Penicillium olsonii</name>
    <dbReference type="NCBI Taxonomy" id="99116"/>
    <lineage>
        <taxon>Eukaryota</taxon>
        <taxon>Fungi</taxon>
        <taxon>Dikarya</taxon>
        <taxon>Ascomycota</taxon>
        <taxon>Pezizomycotina</taxon>
        <taxon>Eurotiomycetes</taxon>
        <taxon>Eurotiomycetidae</taxon>
        <taxon>Eurotiales</taxon>
        <taxon>Aspergillaceae</taxon>
        <taxon>Penicillium</taxon>
    </lineage>
</organism>
<comment type="caution">
    <text evidence="2">The sequence shown here is derived from an EMBL/GenBank/DDBJ whole genome shotgun (WGS) entry which is preliminary data.</text>
</comment>
<name>A0A9W4HI84_PENOL</name>
<feature type="region of interest" description="Disordered" evidence="1">
    <location>
        <begin position="160"/>
        <end position="227"/>
    </location>
</feature>
<dbReference type="PANTHER" id="PTHR47842">
    <property type="entry name" value="EXPRESSED PROTEIN"/>
    <property type="match status" value="1"/>
</dbReference>
<dbReference type="Gene3D" id="3.40.50.1820">
    <property type="entry name" value="alpha/beta hydrolase"/>
    <property type="match status" value="1"/>
</dbReference>
<protein>
    <recommendedName>
        <fullName evidence="4">AB hydrolase-1 domain-containing protein</fullName>
    </recommendedName>
</protein>
<gene>
    <name evidence="2" type="ORF">POLS_LOCUS2474</name>
</gene>
<evidence type="ECO:0000256" key="1">
    <source>
        <dbReference type="SAM" id="MobiDB-lite"/>
    </source>
</evidence>
<dbReference type="GO" id="GO:0017000">
    <property type="term" value="P:antibiotic biosynthetic process"/>
    <property type="evidence" value="ECO:0007669"/>
    <property type="project" value="UniProtKB-ARBA"/>
</dbReference>
<evidence type="ECO:0008006" key="4">
    <source>
        <dbReference type="Google" id="ProtNLM"/>
    </source>
</evidence>
<sequence length="362" mass="40174">MFDGLDYLLGFGLPRRLLLLVFIHGINGETEFQDFPFLIHRAMSDSLERSHVLRTRTHNAYKSHGDYQGAVSKDEDDGADVILFGHGIGGFIAADVALLIQHNNTQTRPILGLITFDSPFLGINPRVRAAKVQSLFQKKQASSDDLRDLSSTIGFEIASKDPNFKPADAPYDTLDPQKEDSLRSPKDDLVTGTKRKAEAMSDENTREGDCQAKSAHGSLSGPLKSASGVNNYSVLRQRYQKLKELEILKPEPDGVRFVNYYNCRIGRSKAEGTNKKIRGDHMVPGTVPPAPSSSDQSFKPQKTKPHTFVVLPSRRKDENHPNWVPITMEGSGKVTAHQSMFSPGPSFNHLKHAVISTVKQWI</sequence>
<dbReference type="EMBL" id="CAJVOS010000015">
    <property type="protein sequence ID" value="CAG8023462.1"/>
    <property type="molecule type" value="Genomic_DNA"/>
</dbReference>
<accession>A0A9W4HI84</accession>
<dbReference type="Proteomes" id="UP001153618">
    <property type="component" value="Unassembled WGS sequence"/>
</dbReference>